<comment type="caution">
    <text evidence="1">The sequence shown here is derived from an EMBL/GenBank/DDBJ whole genome shotgun (WGS) entry which is preliminary data.</text>
</comment>
<keyword evidence="2" id="KW-1185">Reference proteome</keyword>
<name>A0A422P2A8_TRYRA</name>
<organism evidence="1 2">
    <name type="scientific">Trypanosoma rangeli</name>
    <dbReference type="NCBI Taxonomy" id="5698"/>
    <lineage>
        <taxon>Eukaryota</taxon>
        <taxon>Discoba</taxon>
        <taxon>Euglenozoa</taxon>
        <taxon>Kinetoplastea</taxon>
        <taxon>Metakinetoplastina</taxon>
        <taxon>Trypanosomatida</taxon>
        <taxon>Trypanosomatidae</taxon>
        <taxon>Trypanosoma</taxon>
        <taxon>Herpetosoma</taxon>
    </lineage>
</organism>
<proteinExistence type="predicted"/>
<evidence type="ECO:0000313" key="1">
    <source>
        <dbReference type="EMBL" id="RNF11860.1"/>
    </source>
</evidence>
<evidence type="ECO:0000313" key="2">
    <source>
        <dbReference type="Proteomes" id="UP000283634"/>
    </source>
</evidence>
<accession>A0A422P2A8</accession>
<dbReference type="SUPFAM" id="SSF54197">
    <property type="entry name" value="HIT-like"/>
    <property type="match status" value="1"/>
</dbReference>
<dbReference type="GeneID" id="40324629"/>
<dbReference type="Proteomes" id="UP000283634">
    <property type="component" value="Unassembled WGS sequence"/>
</dbReference>
<dbReference type="VEuPathDB" id="TriTrypDB:TRSC58_03265"/>
<dbReference type="OrthoDB" id="5945460at2759"/>
<dbReference type="RefSeq" id="XP_029242424.1">
    <property type="nucleotide sequence ID" value="XM_029377765.1"/>
</dbReference>
<protein>
    <submittedName>
        <fullName evidence="1">Uncharacterized protein</fullName>
    </submittedName>
</protein>
<dbReference type="AlphaFoldDB" id="A0A422P2A8"/>
<reference evidence="1 2" key="1">
    <citation type="journal article" date="2018" name="BMC Genomics">
        <title>Genomic comparison of Trypanosoma conorhini and Trypanosoma rangeli to Trypanosoma cruzi strains of high and low virulence.</title>
        <authorList>
            <person name="Bradwell K.R."/>
            <person name="Koparde V.N."/>
            <person name="Matveyev A.V."/>
            <person name="Serrano M.G."/>
            <person name="Alves J.M."/>
            <person name="Parikh H."/>
            <person name="Huang B."/>
            <person name="Lee V."/>
            <person name="Espinosa-Alvarez O."/>
            <person name="Ortiz P.A."/>
            <person name="Costa-Martins A.G."/>
            <person name="Teixeira M.M."/>
            <person name="Buck G.A."/>
        </authorList>
    </citation>
    <scope>NUCLEOTIDE SEQUENCE [LARGE SCALE GENOMIC DNA]</scope>
    <source>
        <strain evidence="1 2">AM80</strain>
    </source>
</reference>
<dbReference type="OMA" id="FFMWNCL"/>
<gene>
    <name evidence="1" type="ORF">TraAM80_00696</name>
</gene>
<sequence length="458" mass="51628">MICHLQRRMWRTTFFRYFSPPRLRWVRIVATTFGCALFLVTVSGFIPRLHAPLFEKVKAVTDDVPVRLQKPISSVHLLPDLLAQLPHIRSVFKRMYTIRTDCARLSILPEFRAKAEEMFSAYGGPREHLLRAIENQKVVEVHNLVTGETALFNNIRRFRPGSGSDGSNATERSAVAKLYTEGSGADLCDFCNKQRTAQDIFGRITGTHSYTASNVAKLSKWHSLVITNLHDPLALDADIIADVVAVSHRWFKRAHREDPLYVYPNIICDVGKRASASQVHFHAQMVLTRDRYFAGIDLLQRVAMQYLEKHGTSYWDELVRLHQMLGLAVRVGNSAVFSNVCPRKERELFVLSKDPEDPSFARAVALALMTLRDAVGVHSFSFVLSYPPLDASNNYNLGKMPAILRVIDRGSALDPRSDTGALEYFGSTYIAADPYAIIPHLTAAVDRFNANLELNRTV</sequence>
<dbReference type="InterPro" id="IPR036265">
    <property type="entry name" value="HIT-like_sf"/>
</dbReference>
<dbReference type="EMBL" id="MKGL01000012">
    <property type="protein sequence ID" value="RNF11860.1"/>
    <property type="molecule type" value="Genomic_DNA"/>
</dbReference>